<dbReference type="RefSeq" id="WP_160361423.1">
    <property type="nucleotide sequence ID" value="NZ_WSRQ01000081.1"/>
</dbReference>
<reference evidence="1" key="1">
    <citation type="submission" date="2019-12" db="EMBL/GenBank/DDBJ databases">
        <title>Microbes associate with the intestines of laboratory mice.</title>
        <authorList>
            <person name="Navarre W."/>
            <person name="Wong E."/>
        </authorList>
    </citation>
    <scope>NUCLEOTIDE SEQUENCE</scope>
    <source>
        <strain evidence="1">NM79_F5</strain>
    </source>
</reference>
<dbReference type="Proteomes" id="UP000656077">
    <property type="component" value="Unassembled WGS sequence"/>
</dbReference>
<dbReference type="EMBL" id="WSRQ01000081">
    <property type="protein sequence ID" value="MVX66952.1"/>
    <property type="molecule type" value="Genomic_DNA"/>
</dbReference>
<dbReference type="AlphaFoldDB" id="A0A964W540"/>
<sequence>MRFLWVEDFNEDSGDKITLKNNWIKYFDLKDDKLIDHETLKSVLEYLDNEENLYEFDYILIDIRFPLGSSDLYEKYFKEIITEEVFYKYADKESGTGILLYLALTLKYNFNKNRIVFISANVNSDSEPRCLKEMYHILYKCLYMKKTISENNILTPEERERYFKSDISLYKLLHNYKSDEEIKEMLPEFIDNDGKIIIEDYNYMLNHLEEIDKILKDSKSSESNNELKYNSVKKKFSNLGLKISQAYEKPTDLQILNGDKSWEFLIWKGNINKEDYYRLRSCVVEMCTCITKLGQKENLNVHKFNSVLKDGKRINDINEIISYLKTYIASALPNLNYYNSNQVNSIYNKFIKELSYLWEGTYGLNKNNYFSYHAVMKTLRNWNQHKKLNKFSTKDVAFIFIICMRGFFEINAADDVYKEYEKYENELLDLISSGKKHELKWGCEEEIAVKIGQSYGELYSESKKVNEDQHKDTIHAYNHISNIGSEKSDLTELSMQYIYKLFWHCTFPFDSIELICSDLEFKDNNLKATYSYNIKQDKYTPKDEITNKILESIYEITWESK</sequence>
<comment type="caution">
    <text evidence="1">The sequence shown here is derived from an EMBL/GenBank/DDBJ whole genome shotgun (WGS) entry which is preliminary data.</text>
</comment>
<gene>
    <name evidence="1" type="ORF">GKZ28_25170</name>
</gene>
<organism evidence="1 2">
    <name type="scientific">Clostridium chromiireducens</name>
    <dbReference type="NCBI Taxonomy" id="225345"/>
    <lineage>
        <taxon>Bacteria</taxon>
        <taxon>Bacillati</taxon>
        <taxon>Bacillota</taxon>
        <taxon>Clostridia</taxon>
        <taxon>Eubacteriales</taxon>
        <taxon>Clostridiaceae</taxon>
        <taxon>Clostridium</taxon>
    </lineage>
</organism>
<proteinExistence type="predicted"/>
<accession>A0A964W540</accession>
<name>A0A964W540_9CLOT</name>
<evidence type="ECO:0000313" key="2">
    <source>
        <dbReference type="Proteomes" id="UP000656077"/>
    </source>
</evidence>
<protein>
    <submittedName>
        <fullName evidence="1">Uncharacterized protein</fullName>
    </submittedName>
</protein>
<evidence type="ECO:0000313" key="1">
    <source>
        <dbReference type="EMBL" id="MVX66952.1"/>
    </source>
</evidence>